<dbReference type="AlphaFoldDB" id="A0AA40FWX5"/>
<protein>
    <submittedName>
        <fullName evidence="1">Uncharacterized protein</fullName>
    </submittedName>
</protein>
<comment type="caution">
    <text evidence="1">The sequence shown here is derived from an EMBL/GenBank/DDBJ whole genome shotgun (WGS) entry which is preliminary data.</text>
</comment>
<accession>A0AA40FWX5</accession>
<proteinExistence type="predicted"/>
<organism evidence="1 2">
    <name type="scientific">Melipona bicolor</name>
    <dbReference type="NCBI Taxonomy" id="60889"/>
    <lineage>
        <taxon>Eukaryota</taxon>
        <taxon>Metazoa</taxon>
        <taxon>Ecdysozoa</taxon>
        <taxon>Arthropoda</taxon>
        <taxon>Hexapoda</taxon>
        <taxon>Insecta</taxon>
        <taxon>Pterygota</taxon>
        <taxon>Neoptera</taxon>
        <taxon>Endopterygota</taxon>
        <taxon>Hymenoptera</taxon>
        <taxon>Apocrita</taxon>
        <taxon>Aculeata</taxon>
        <taxon>Apoidea</taxon>
        <taxon>Anthophila</taxon>
        <taxon>Apidae</taxon>
        <taxon>Melipona</taxon>
    </lineage>
</organism>
<dbReference type="EMBL" id="JAHYIQ010000013">
    <property type="protein sequence ID" value="KAK1126729.1"/>
    <property type="molecule type" value="Genomic_DNA"/>
</dbReference>
<keyword evidence="2" id="KW-1185">Reference proteome</keyword>
<reference evidence="1" key="1">
    <citation type="submission" date="2021-10" db="EMBL/GenBank/DDBJ databases">
        <title>Melipona bicolor Genome sequencing and assembly.</title>
        <authorList>
            <person name="Araujo N.S."/>
            <person name="Arias M.C."/>
        </authorList>
    </citation>
    <scope>NUCLEOTIDE SEQUENCE</scope>
    <source>
        <strain evidence="1">USP_2M_L1-L4_2017</strain>
        <tissue evidence="1">Whole body</tissue>
    </source>
</reference>
<dbReference type="Proteomes" id="UP001177670">
    <property type="component" value="Unassembled WGS sequence"/>
</dbReference>
<evidence type="ECO:0000313" key="2">
    <source>
        <dbReference type="Proteomes" id="UP001177670"/>
    </source>
</evidence>
<sequence length="108" mass="12921">MVERTLLTALRNLWWTYFRQEDPTTRFHTDSYLVVGGDEGENMYLEFDRASKGERCGWVFWVGAMQRDALWEISRARWLLSKVRESRAYDFSEQRANENPKKLYRAGC</sequence>
<gene>
    <name evidence="1" type="ORF">K0M31_004353</name>
</gene>
<name>A0AA40FWX5_9HYME</name>
<evidence type="ECO:0000313" key="1">
    <source>
        <dbReference type="EMBL" id="KAK1126729.1"/>
    </source>
</evidence>